<dbReference type="Pfam" id="PF05267">
    <property type="entry name" value="DUF725"/>
    <property type="match status" value="1"/>
</dbReference>
<protein>
    <submittedName>
        <fullName evidence="5">Cell wall protein IFF6</fullName>
    </submittedName>
</protein>
<feature type="compositionally biased region" description="Low complexity" evidence="1">
    <location>
        <begin position="193"/>
        <end position="345"/>
    </location>
</feature>
<evidence type="ECO:0000256" key="2">
    <source>
        <dbReference type="SAM" id="SignalP"/>
    </source>
</evidence>
<dbReference type="Proteomes" id="UP000515162">
    <property type="component" value="Chromosome 2R"/>
</dbReference>
<proteinExistence type="predicted"/>
<evidence type="ECO:0000313" key="4">
    <source>
        <dbReference type="Proteomes" id="UP000515162"/>
    </source>
</evidence>
<feature type="compositionally biased region" description="Basic and acidic residues" evidence="1">
    <location>
        <begin position="346"/>
        <end position="357"/>
    </location>
</feature>
<organism evidence="4 5">
    <name type="scientific">Drosophila mauritiana</name>
    <name type="common">Fruit fly</name>
    <dbReference type="NCBI Taxonomy" id="7226"/>
    <lineage>
        <taxon>Eukaryota</taxon>
        <taxon>Metazoa</taxon>
        <taxon>Ecdysozoa</taxon>
        <taxon>Arthropoda</taxon>
        <taxon>Hexapoda</taxon>
        <taxon>Insecta</taxon>
        <taxon>Pterygota</taxon>
        <taxon>Neoptera</taxon>
        <taxon>Endopterygota</taxon>
        <taxon>Diptera</taxon>
        <taxon>Brachycera</taxon>
        <taxon>Muscomorpha</taxon>
        <taxon>Ephydroidea</taxon>
        <taxon>Drosophilidae</taxon>
        <taxon>Drosophila</taxon>
        <taxon>Sophophora</taxon>
    </lineage>
</organism>
<dbReference type="RefSeq" id="XP_033155740.1">
    <property type="nucleotide sequence ID" value="XM_033299849.1"/>
</dbReference>
<dbReference type="InterPro" id="IPR007931">
    <property type="entry name" value="TsetseEP"/>
</dbReference>
<feature type="chain" id="PRO_5027589750" evidence="2">
    <location>
        <begin position="18"/>
        <end position="381"/>
    </location>
</feature>
<accession>A0A6P8JIW7</accession>
<name>A0A6P8JIW7_DROMA</name>
<reference evidence="5" key="1">
    <citation type="submission" date="2025-08" db="UniProtKB">
        <authorList>
            <consortium name="RefSeq"/>
        </authorList>
    </citation>
    <scope>IDENTIFICATION</scope>
    <source>
        <strain evidence="5">Mau12</strain>
        <tissue evidence="5">Whole Body</tissue>
    </source>
</reference>
<evidence type="ECO:0000313" key="5">
    <source>
        <dbReference type="RefSeq" id="XP_033155740.1"/>
    </source>
</evidence>
<evidence type="ECO:0000259" key="3">
    <source>
        <dbReference type="Pfam" id="PF05267"/>
    </source>
</evidence>
<evidence type="ECO:0000256" key="1">
    <source>
        <dbReference type="SAM" id="MobiDB-lite"/>
    </source>
</evidence>
<keyword evidence="2" id="KW-0732">Signal</keyword>
<dbReference type="AlphaFoldDB" id="A0A6P8JIW7"/>
<feature type="signal peptide" evidence="2">
    <location>
        <begin position="1"/>
        <end position="17"/>
    </location>
</feature>
<sequence length="381" mass="39857">MLVKVCTILLAIGLSQAVAYPPLQLNNPHQNLVQFLIQSRDLGNDQSHTFDCMNYYLPLLNEVVETYRADVNACVNKANEEVAQINDNTKEERNAIDNSAKTSCNALTACSSIESAIDYFSCYSEAGANNTKTMFTISANASELLAAVQEEVRLIKVKEEVCTNKTQRAYGEAYGQLYADLGDCIAGAPIPSVSTSTQASSTDSSTDSSSASTESSTDSSSASTDSSTDSSSASTESSTDSSSVSTESSTDSSTDSSSASTESSTDSSSASTESSTDSSSDSTESSTNSSTDSSSVSTESSTDSSTDSSSASTESSTESSSDSPSDSTESSTDSSSVSTESTTSSGEKEAPPEEDLKSLSSQNSNDLQKILKNLRVWFKNH</sequence>
<feature type="domain" description="Protein TsetseEP" evidence="3">
    <location>
        <begin position="49"/>
        <end position="168"/>
    </location>
</feature>
<feature type="region of interest" description="Disordered" evidence="1">
    <location>
        <begin position="193"/>
        <end position="366"/>
    </location>
</feature>
<gene>
    <name evidence="5" type="primary">LOC117138037</name>
</gene>
<dbReference type="GeneID" id="117138037"/>
<keyword evidence="4" id="KW-1185">Reference proteome</keyword>